<dbReference type="Proteomes" id="UP000004095">
    <property type="component" value="Unassembled WGS sequence"/>
</dbReference>
<reference evidence="1 2" key="1">
    <citation type="submission" date="2007-01" db="EMBL/GenBank/DDBJ databases">
        <authorList>
            <person name="Haygood M."/>
            <person name="Podell S."/>
            <person name="Anderson C."/>
            <person name="Hopkinson B."/>
            <person name="Roe K."/>
            <person name="Barbeau K."/>
            <person name="Gaasterland T."/>
            <person name="Ferriera S."/>
            <person name="Johnson J."/>
            <person name="Kravitz S."/>
            <person name="Beeson K."/>
            <person name="Sutton G."/>
            <person name="Rogers Y.-H."/>
            <person name="Friedman R."/>
            <person name="Frazier M."/>
            <person name="Venter J.C."/>
        </authorList>
    </citation>
    <scope>NUCLEOTIDE SEQUENCE [LARGE SCALE GENOMIC DNA]</scope>
    <source>
        <strain evidence="1 2">ATCC 23134</strain>
    </source>
</reference>
<comment type="caution">
    <text evidence="1">The sequence shown here is derived from an EMBL/GenBank/DDBJ whole genome shotgun (WGS) entry which is preliminary data.</text>
</comment>
<evidence type="ECO:0000313" key="1">
    <source>
        <dbReference type="EMBL" id="EAY29897.1"/>
    </source>
</evidence>
<evidence type="ECO:0000313" key="2">
    <source>
        <dbReference type="Proteomes" id="UP000004095"/>
    </source>
</evidence>
<gene>
    <name evidence="1" type="ORF">M23134_05770</name>
</gene>
<protein>
    <submittedName>
        <fullName evidence="1">Uncharacterized protein</fullName>
    </submittedName>
</protein>
<sequence length="37" mass="4310">MPETRPKMALFRAQKLTLKIASSKLYYIIITLPTVSW</sequence>
<organism evidence="1 2">
    <name type="scientific">Microscilla marina ATCC 23134</name>
    <dbReference type="NCBI Taxonomy" id="313606"/>
    <lineage>
        <taxon>Bacteria</taxon>
        <taxon>Pseudomonadati</taxon>
        <taxon>Bacteroidota</taxon>
        <taxon>Cytophagia</taxon>
        <taxon>Cytophagales</taxon>
        <taxon>Microscillaceae</taxon>
        <taxon>Microscilla</taxon>
    </lineage>
</organism>
<dbReference type="AlphaFoldDB" id="A1ZIM9"/>
<dbReference type="EMBL" id="AAWS01000009">
    <property type="protein sequence ID" value="EAY29897.1"/>
    <property type="molecule type" value="Genomic_DNA"/>
</dbReference>
<name>A1ZIM9_MICM2</name>
<proteinExistence type="predicted"/>
<accession>A1ZIM9</accession>
<keyword evidence="2" id="KW-1185">Reference proteome</keyword>